<dbReference type="PANTHER" id="PTHR30146:SF153">
    <property type="entry name" value="LACTOSE OPERON REPRESSOR"/>
    <property type="match status" value="1"/>
</dbReference>
<dbReference type="Gene3D" id="1.10.260.40">
    <property type="entry name" value="lambda repressor-like DNA-binding domains"/>
    <property type="match status" value="1"/>
</dbReference>
<evidence type="ECO:0000256" key="3">
    <source>
        <dbReference type="ARBA" id="ARBA00023163"/>
    </source>
</evidence>
<dbReference type="SUPFAM" id="SSF47413">
    <property type="entry name" value="lambda repressor-like DNA-binding domains"/>
    <property type="match status" value="1"/>
</dbReference>
<dbReference type="PANTHER" id="PTHR30146">
    <property type="entry name" value="LACI-RELATED TRANSCRIPTIONAL REPRESSOR"/>
    <property type="match status" value="1"/>
</dbReference>
<keyword evidence="1" id="KW-0805">Transcription regulation</keyword>
<dbReference type="InterPro" id="IPR010982">
    <property type="entry name" value="Lambda_DNA-bd_dom_sf"/>
</dbReference>
<keyword evidence="3" id="KW-0804">Transcription</keyword>
<feature type="domain" description="HTH lacI-type" evidence="4">
    <location>
        <begin position="19"/>
        <end position="73"/>
    </location>
</feature>
<evidence type="ECO:0000259" key="4">
    <source>
        <dbReference type="PROSITE" id="PS50932"/>
    </source>
</evidence>
<gene>
    <name evidence="5" type="ORF">BXY45_11331</name>
</gene>
<dbReference type="PROSITE" id="PS00356">
    <property type="entry name" value="HTH_LACI_1"/>
    <property type="match status" value="1"/>
</dbReference>
<dbReference type="InterPro" id="IPR000843">
    <property type="entry name" value="HTH_LacI"/>
</dbReference>
<evidence type="ECO:0000256" key="2">
    <source>
        <dbReference type="ARBA" id="ARBA00023125"/>
    </source>
</evidence>
<evidence type="ECO:0000313" key="5">
    <source>
        <dbReference type="EMBL" id="PWJ53273.1"/>
    </source>
</evidence>
<protein>
    <submittedName>
        <fullName evidence="5">LacI family transcriptional regulator</fullName>
    </submittedName>
</protein>
<dbReference type="CDD" id="cd01574">
    <property type="entry name" value="PBP1_LacI"/>
    <property type="match status" value="1"/>
</dbReference>
<dbReference type="GO" id="GO:0000976">
    <property type="term" value="F:transcription cis-regulatory region binding"/>
    <property type="evidence" value="ECO:0007669"/>
    <property type="project" value="TreeGrafter"/>
</dbReference>
<dbReference type="InterPro" id="IPR046335">
    <property type="entry name" value="LacI/GalR-like_sensor"/>
</dbReference>
<dbReference type="Pfam" id="PF00356">
    <property type="entry name" value="LacI"/>
    <property type="match status" value="1"/>
</dbReference>
<keyword evidence="2" id="KW-0238">DNA-binding</keyword>
<accession>A0A316A6R0</accession>
<proteinExistence type="predicted"/>
<name>A0A316A6R0_9ACTN</name>
<dbReference type="PROSITE" id="PS50932">
    <property type="entry name" value="HTH_LACI_2"/>
    <property type="match status" value="1"/>
</dbReference>
<sequence length="357" mass="37385">MTGPSRQATEAEPGPGRVPVMADVAARAGVSLQTVSRVVNGHPSVRDETRRRVEQAIAELDYRVNTAARALVTRSTRTIGLISASTAEFGPTSALLGVEHAARAAGYSTSVVLLPTVGRREVRDAVDHLRDLGVDGLVVIAPDDAAVAAVEALDAAVPVVTLEAPLADPRPGGDAAGLPSASVDQEEGARRAVRHLLDLGHATVHHVSGPSDWLEARAREAGWRAELLAAGVSAPPVVPGDWGAAAGYRAAAVLVERGATAVFTGNDQLAIGLMGALWQRGLRIPDDVSVVGFDDVPEAAYLVPPLTTVRQDFDALGRRCLEVLLARLRGEPARVGRVEPELVLRASTAPPRRTRQG</sequence>
<dbReference type="AlphaFoldDB" id="A0A316A6R0"/>
<evidence type="ECO:0000313" key="6">
    <source>
        <dbReference type="Proteomes" id="UP000245469"/>
    </source>
</evidence>
<dbReference type="GO" id="GO:0003700">
    <property type="term" value="F:DNA-binding transcription factor activity"/>
    <property type="evidence" value="ECO:0007669"/>
    <property type="project" value="TreeGrafter"/>
</dbReference>
<dbReference type="Proteomes" id="UP000245469">
    <property type="component" value="Unassembled WGS sequence"/>
</dbReference>
<dbReference type="Pfam" id="PF13377">
    <property type="entry name" value="Peripla_BP_3"/>
    <property type="match status" value="1"/>
</dbReference>
<evidence type="ECO:0000256" key="1">
    <source>
        <dbReference type="ARBA" id="ARBA00023015"/>
    </source>
</evidence>
<organism evidence="5 6">
    <name type="scientific">Quadrisphaera granulorum</name>
    <dbReference type="NCBI Taxonomy" id="317664"/>
    <lineage>
        <taxon>Bacteria</taxon>
        <taxon>Bacillati</taxon>
        <taxon>Actinomycetota</taxon>
        <taxon>Actinomycetes</taxon>
        <taxon>Kineosporiales</taxon>
        <taxon>Kineosporiaceae</taxon>
        <taxon>Quadrisphaera</taxon>
    </lineage>
</organism>
<dbReference type="EMBL" id="QGDQ01000013">
    <property type="protein sequence ID" value="PWJ53273.1"/>
    <property type="molecule type" value="Genomic_DNA"/>
</dbReference>
<dbReference type="SUPFAM" id="SSF53822">
    <property type="entry name" value="Periplasmic binding protein-like I"/>
    <property type="match status" value="1"/>
</dbReference>
<reference evidence="5 6" key="1">
    <citation type="submission" date="2018-03" db="EMBL/GenBank/DDBJ databases">
        <title>Genomic Encyclopedia of Archaeal and Bacterial Type Strains, Phase II (KMG-II): from individual species to whole genera.</title>
        <authorList>
            <person name="Goeker M."/>
        </authorList>
    </citation>
    <scope>NUCLEOTIDE SEQUENCE [LARGE SCALE GENOMIC DNA]</scope>
    <source>
        <strain evidence="5 6">DSM 44889</strain>
    </source>
</reference>
<dbReference type="CDD" id="cd01392">
    <property type="entry name" value="HTH_LacI"/>
    <property type="match status" value="1"/>
</dbReference>
<dbReference type="InterPro" id="IPR028082">
    <property type="entry name" value="Peripla_BP_I"/>
</dbReference>
<dbReference type="Gene3D" id="3.40.50.2300">
    <property type="match status" value="2"/>
</dbReference>
<keyword evidence="6" id="KW-1185">Reference proteome</keyword>
<dbReference type="SMART" id="SM00354">
    <property type="entry name" value="HTH_LACI"/>
    <property type="match status" value="1"/>
</dbReference>
<comment type="caution">
    <text evidence="5">The sequence shown here is derived from an EMBL/GenBank/DDBJ whole genome shotgun (WGS) entry which is preliminary data.</text>
</comment>
<dbReference type="RefSeq" id="WP_211319478.1">
    <property type="nucleotide sequence ID" value="NZ_QGDQ01000013.1"/>
</dbReference>